<evidence type="ECO:0000256" key="3">
    <source>
        <dbReference type="ARBA" id="ARBA00013208"/>
    </source>
</evidence>
<evidence type="ECO:0000313" key="8">
    <source>
        <dbReference type="EMBL" id="KKR86304.1"/>
    </source>
</evidence>
<dbReference type="InterPro" id="IPR000223">
    <property type="entry name" value="Pept_S26A_signal_pept_1"/>
</dbReference>
<evidence type="ECO:0000256" key="4">
    <source>
        <dbReference type="ARBA" id="ARBA00022801"/>
    </source>
</evidence>
<dbReference type="SUPFAM" id="SSF51306">
    <property type="entry name" value="LexA/Signal peptidase"/>
    <property type="match status" value="1"/>
</dbReference>
<evidence type="ECO:0000256" key="1">
    <source>
        <dbReference type="ARBA" id="ARBA00000677"/>
    </source>
</evidence>
<reference evidence="8 9" key="1">
    <citation type="journal article" date="2015" name="Nature">
        <title>rRNA introns, odd ribosomes, and small enigmatic genomes across a large radiation of phyla.</title>
        <authorList>
            <person name="Brown C.T."/>
            <person name="Hug L.A."/>
            <person name="Thomas B.C."/>
            <person name="Sharon I."/>
            <person name="Castelle C.J."/>
            <person name="Singh A."/>
            <person name="Wilkins M.J."/>
            <person name="Williams K.H."/>
            <person name="Banfield J.F."/>
        </authorList>
    </citation>
    <scope>NUCLEOTIDE SEQUENCE [LARGE SCALE GENOMIC DNA]</scope>
</reference>
<feature type="active site" evidence="5">
    <location>
        <position position="42"/>
    </location>
</feature>
<feature type="active site" evidence="5">
    <location>
        <position position="85"/>
    </location>
</feature>
<dbReference type="PROSITE" id="PS00761">
    <property type="entry name" value="SPASE_I_3"/>
    <property type="match status" value="1"/>
</dbReference>
<dbReference type="PROSITE" id="PS00760">
    <property type="entry name" value="SPASE_I_2"/>
    <property type="match status" value="1"/>
</dbReference>
<accession>A0A0G0UBF3</accession>
<keyword evidence="6" id="KW-0472">Membrane</keyword>
<feature type="transmembrane region" description="Helical" evidence="6">
    <location>
        <begin position="14"/>
        <end position="33"/>
    </location>
</feature>
<organism evidence="8 9">
    <name type="scientific">Candidatus Curtissbacteria bacterium GW2011_GWA1_41_11</name>
    <dbReference type="NCBI Taxonomy" id="1618409"/>
    <lineage>
        <taxon>Bacteria</taxon>
        <taxon>Candidatus Curtissiibacteriota</taxon>
    </lineage>
</organism>
<dbReference type="PATRIC" id="fig|1618409.3.peg.771"/>
<dbReference type="AlphaFoldDB" id="A0A0G0UBF3"/>
<name>A0A0G0UBF3_9BACT</name>
<dbReference type="PANTHER" id="PTHR43390:SF1">
    <property type="entry name" value="CHLOROPLAST PROCESSING PEPTIDASE"/>
    <property type="match status" value="1"/>
</dbReference>
<dbReference type="GO" id="GO:0009003">
    <property type="term" value="F:signal peptidase activity"/>
    <property type="evidence" value="ECO:0007669"/>
    <property type="project" value="UniProtKB-EC"/>
</dbReference>
<dbReference type="CDD" id="cd06530">
    <property type="entry name" value="S26_SPase_I"/>
    <property type="match status" value="1"/>
</dbReference>
<evidence type="ECO:0000256" key="2">
    <source>
        <dbReference type="ARBA" id="ARBA00009370"/>
    </source>
</evidence>
<protein>
    <recommendedName>
        <fullName evidence="3 6">Signal peptidase I</fullName>
        <ecNumber evidence="3 6">3.4.21.89</ecNumber>
    </recommendedName>
</protein>
<sequence>MPNKEAFFGVLKEVLHTALISLAIFFFVYILIVQPHRVKGESMVPNFQDGELLLTEKVTYRFQDVKRGDVVVFEAPTARKVDFIKRIIGLPGDSVEIQNGSVFINGKELAEPYETQTTDGNLKITVGENQYFVLGDNRISSSDSRSFGPIAKGTIKGRAWLVYWPVSEWRIISRVNYSVSNSL</sequence>
<dbReference type="InterPro" id="IPR036286">
    <property type="entry name" value="LexA/Signal_pep-like_sf"/>
</dbReference>
<dbReference type="PRINTS" id="PR00727">
    <property type="entry name" value="LEADERPTASE"/>
</dbReference>
<dbReference type="Gene3D" id="2.10.109.10">
    <property type="entry name" value="Umud Fragment, subunit A"/>
    <property type="match status" value="1"/>
</dbReference>
<dbReference type="NCBIfam" id="TIGR02227">
    <property type="entry name" value="sigpep_I_bact"/>
    <property type="match status" value="1"/>
</dbReference>
<dbReference type="PANTHER" id="PTHR43390">
    <property type="entry name" value="SIGNAL PEPTIDASE I"/>
    <property type="match status" value="1"/>
</dbReference>
<comment type="similarity">
    <text evidence="2 6">Belongs to the peptidase S26 family.</text>
</comment>
<keyword evidence="6" id="KW-1133">Transmembrane helix</keyword>
<dbReference type="GO" id="GO:0016020">
    <property type="term" value="C:membrane"/>
    <property type="evidence" value="ECO:0007669"/>
    <property type="project" value="UniProtKB-SubCell"/>
</dbReference>
<dbReference type="InterPro" id="IPR019758">
    <property type="entry name" value="Pept_S26A_signal_pept_1_CS"/>
</dbReference>
<dbReference type="Proteomes" id="UP000034854">
    <property type="component" value="Unassembled WGS sequence"/>
</dbReference>
<evidence type="ECO:0000256" key="5">
    <source>
        <dbReference type="PIRSR" id="PIRSR600223-1"/>
    </source>
</evidence>
<dbReference type="InterPro" id="IPR019757">
    <property type="entry name" value="Pept_S26A_signal_pept_1_Lys-AS"/>
</dbReference>
<feature type="domain" description="Peptidase S26" evidence="7">
    <location>
        <begin position="12"/>
        <end position="164"/>
    </location>
</feature>
<keyword evidence="6" id="KW-0812">Transmembrane</keyword>
<dbReference type="InterPro" id="IPR019533">
    <property type="entry name" value="Peptidase_S26"/>
</dbReference>
<evidence type="ECO:0000259" key="7">
    <source>
        <dbReference type="Pfam" id="PF10502"/>
    </source>
</evidence>
<comment type="caution">
    <text evidence="8">The sequence shown here is derived from an EMBL/GenBank/DDBJ whole genome shotgun (WGS) entry which is preliminary data.</text>
</comment>
<dbReference type="Pfam" id="PF10502">
    <property type="entry name" value="Peptidase_S26"/>
    <property type="match status" value="1"/>
</dbReference>
<comment type="catalytic activity">
    <reaction evidence="1 6">
        <text>Cleavage of hydrophobic, N-terminal signal or leader sequences from secreted and periplasmic proteins.</text>
        <dbReference type="EC" id="3.4.21.89"/>
    </reaction>
</comment>
<evidence type="ECO:0000313" key="9">
    <source>
        <dbReference type="Proteomes" id="UP000034854"/>
    </source>
</evidence>
<proteinExistence type="inferred from homology"/>
<dbReference type="EC" id="3.4.21.89" evidence="3 6"/>
<gene>
    <name evidence="8" type="ORF">UU34_C0017G0020</name>
</gene>
<keyword evidence="6" id="KW-0645">Protease</keyword>
<keyword evidence="4 6" id="KW-0378">Hydrolase</keyword>
<evidence type="ECO:0000256" key="6">
    <source>
        <dbReference type="RuleBase" id="RU362042"/>
    </source>
</evidence>
<comment type="subcellular location">
    <subcellularLocation>
        <location evidence="6">Membrane</location>
        <topology evidence="6">Single-pass type II membrane protein</topology>
    </subcellularLocation>
</comment>
<dbReference type="GO" id="GO:0004252">
    <property type="term" value="F:serine-type endopeptidase activity"/>
    <property type="evidence" value="ECO:0007669"/>
    <property type="project" value="InterPro"/>
</dbReference>
<dbReference type="EMBL" id="LCAG01000017">
    <property type="protein sequence ID" value="KKR86304.1"/>
    <property type="molecule type" value="Genomic_DNA"/>
</dbReference>
<dbReference type="GO" id="GO:0006465">
    <property type="term" value="P:signal peptide processing"/>
    <property type="evidence" value="ECO:0007669"/>
    <property type="project" value="InterPro"/>
</dbReference>